<proteinExistence type="predicted"/>
<protein>
    <submittedName>
        <fullName evidence="2">Uncharacterized protein</fullName>
    </submittedName>
</protein>
<feature type="compositionally biased region" description="Polar residues" evidence="1">
    <location>
        <begin position="55"/>
        <end position="67"/>
    </location>
</feature>
<evidence type="ECO:0000256" key="1">
    <source>
        <dbReference type="SAM" id="MobiDB-lite"/>
    </source>
</evidence>
<dbReference type="Proteomes" id="UP001346149">
    <property type="component" value="Unassembled WGS sequence"/>
</dbReference>
<feature type="region of interest" description="Disordered" evidence="1">
    <location>
        <begin position="55"/>
        <end position="100"/>
    </location>
</feature>
<reference evidence="2 3" key="1">
    <citation type="journal article" date="2023" name="Hortic Res">
        <title>Pangenome of water caltrop reveals structural variations and asymmetric subgenome divergence after allopolyploidization.</title>
        <authorList>
            <person name="Zhang X."/>
            <person name="Chen Y."/>
            <person name="Wang L."/>
            <person name="Yuan Y."/>
            <person name="Fang M."/>
            <person name="Shi L."/>
            <person name="Lu R."/>
            <person name="Comes H.P."/>
            <person name="Ma Y."/>
            <person name="Chen Y."/>
            <person name="Huang G."/>
            <person name="Zhou Y."/>
            <person name="Zheng Z."/>
            <person name="Qiu Y."/>
        </authorList>
    </citation>
    <scope>NUCLEOTIDE SEQUENCE [LARGE SCALE GENOMIC DNA]</scope>
    <source>
        <strain evidence="2">F231</strain>
    </source>
</reference>
<name>A0AAN7R1A1_TRANT</name>
<evidence type="ECO:0000313" key="3">
    <source>
        <dbReference type="Proteomes" id="UP001346149"/>
    </source>
</evidence>
<dbReference type="AlphaFoldDB" id="A0AAN7R1A1"/>
<dbReference type="EMBL" id="JAXQNO010000013">
    <property type="protein sequence ID" value="KAK4786047.1"/>
    <property type="molecule type" value="Genomic_DNA"/>
</dbReference>
<accession>A0AAN7R1A1</accession>
<keyword evidence="3" id="KW-1185">Reference proteome</keyword>
<comment type="caution">
    <text evidence="2">The sequence shown here is derived from an EMBL/GenBank/DDBJ whole genome shotgun (WGS) entry which is preliminary data.</text>
</comment>
<organism evidence="2 3">
    <name type="scientific">Trapa natans</name>
    <name type="common">Water chestnut</name>
    <dbReference type="NCBI Taxonomy" id="22666"/>
    <lineage>
        <taxon>Eukaryota</taxon>
        <taxon>Viridiplantae</taxon>
        <taxon>Streptophyta</taxon>
        <taxon>Embryophyta</taxon>
        <taxon>Tracheophyta</taxon>
        <taxon>Spermatophyta</taxon>
        <taxon>Magnoliopsida</taxon>
        <taxon>eudicotyledons</taxon>
        <taxon>Gunneridae</taxon>
        <taxon>Pentapetalae</taxon>
        <taxon>rosids</taxon>
        <taxon>malvids</taxon>
        <taxon>Myrtales</taxon>
        <taxon>Lythraceae</taxon>
        <taxon>Trapa</taxon>
    </lineage>
</organism>
<feature type="compositionally biased region" description="Basic and acidic residues" evidence="1">
    <location>
        <begin position="75"/>
        <end position="85"/>
    </location>
</feature>
<sequence length="151" mass="16687">MANLIKILFCSQPQSNESKLQEEDDCASVSSMYPLNFQYESRFILLLELHPAASVQSANPAKSSTSMAKAPRSIQRSEKQKELYSPKKPLQFGESYGDEDEISSVTSSYPLQAAVSLPLIMTVFHQVEIKSCCSSSLIMYSTAAQLPIPVE</sequence>
<evidence type="ECO:0000313" key="2">
    <source>
        <dbReference type="EMBL" id="KAK4786047.1"/>
    </source>
</evidence>
<gene>
    <name evidence="2" type="ORF">SAY86_002736</name>
</gene>